<evidence type="ECO:0000256" key="1">
    <source>
        <dbReference type="ARBA" id="ARBA00004236"/>
    </source>
</evidence>
<evidence type="ECO:0000256" key="2">
    <source>
        <dbReference type="ARBA" id="ARBA00022475"/>
    </source>
</evidence>
<evidence type="ECO:0000313" key="8">
    <source>
        <dbReference type="Proteomes" id="UP000233100"/>
    </source>
</evidence>
<sequence length="563" mass="63933">MEIAEDADSLRTQERDNIIMNYEKGYRAGLPEDMGPEPVGIYSSTDRFGILHETELPPATAREVKQMRREITRKSKWMEMLGQWETYKNSKKLIDRVYKGIPMNIRGQVWSVLLNIQEVKSKNPRTYKVMKEKGKRSSEHIHQIDLDVRGTLRTHIFFRDRYGAKQRELFHILLAYSEYNPEVGYCRDLSPIAALFLLYLPEEDAFWALVQLLASERHSLQGFHSSNGGTVQGLQDHQEHVVPTSQPKTMWHLDKEGLCAQGSSLGWLLQMLNDGISLGIILRLWDVYLLEGERVLMPMTSIAFKVQRKRLMKTSRSGLWARFRNQFFHTSELDDDAVLKHLRTSTKKLTRKQGDLPPPAKPEQVSSTPTPVPASHGRMTLCNGDRQAPPGPPARFQRPIWLVSPPWAPRSSTSCPGGAVREDTYRVGTQGVPSPAPAQERPQGSWRFLEWNSMPRLPTDLDVGGPWFPHYDFEQSCLVHIPSECEDQLATCWQAEHPAEGVRLAFTALSHSVDMDFQPCTAPSTDSNQDTSLTAMHEQQCAPTSGPCLCHLYLESSQFPPGF</sequence>
<dbReference type="PANTHER" id="PTHR47219:SF25">
    <property type="entry name" value="RAB-GAP TBC DOMAIN-CONTAINING PROTEIN"/>
    <property type="match status" value="1"/>
</dbReference>
<dbReference type="Proteomes" id="UP000233100">
    <property type="component" value="Chromosome 16"/>
</dbReference>
<dbReference type="GO" id="GO:0005096">
    <property type="term" value="F:GTPase activator activity"/>
    <property type="evidence" value="ECO:0007669"/>
    <property type="project" value="TreeGrafter"/>
</dbReference>
<dbReference type="GO" id="GO:0005768">
    <property type="term" value="C:endosome"/>
    <property type="evidence" value="ECO:0007669"/>
    <property type="project" value="UniProtKB-ARBA"/>
</dbReference>
<reference evidence="7" key="2">
    <citation type="submission" date="2025-08" db="UniProtKB">
        <authorList>
            <consortium name="Ensembl"/>
        </authorList>
    </citation>
    <scope>IDENTIFICATION</scope>
</reference>
<dbReference type="InterPro" id="IPR050302">
    <property type="entry name" value="Rab_GAP_TBC_domain"/>
</dbReference>
<proteinExistence type="predicted"/>
<feature type="region of interest" description="Disordered" evidence="5">
    <location>
        <begin position="348"/>
        <end position="374"/>
    </location>
</feature>
<dbReference type="GO" id="GO:0031267">
    <property type="term" value="F:small GTPase binding"/>
    <property type="evidence" value="ECO:0007669"/>
    <property type="project" value="TreeGrafter"/>
</dbReference>
<keyword evidence="4" id="KW-0472">Membrane</keyword>
<dbReference type="Gene3D" id="1.10.472.80">
    <property type="entry name" value="Ypt/Rab-GAP domain of gyp1p, domain 3"/>
    <property type="match status" value="1"/>
</dbReference>
<keyword evidence="2" id="KW-1003">Cell membrane</keyword>
<evidence type="ECO:0000313" key="7">
    <source>
        <dbReference type="Ensembl" id="ENSMFAP00000017241.2"/>
    </source>
</evidence>
<dbReference type="FunFam" id="1.10.10.750:FF:000001">
    <property type="entry name" value="TBC1 domain family member 10A"/>
    <property type="match status" value="1"/>
</dbReference>
<dbReference type="FunFam" id="1.10.8.270:FF:000016">
    <property type="entry name" value="TBC1 domain family member 2A"/>
    <property type="match status" value="1"/>
</dbReference>
<dbReference type="SUPFAM" id="SSF47923">
    <property type="entry name" value="Ypt/Rab-GAP domain of gyp1p"/>
    <property type="match status" value="2"/>
</dbReference>
<reference evidence="7 8" key="1">
    <citation type="submission" date="2013-03" db="EMBL/GenBank/DDBJ databases">
        <authorList>
            <person name="Warren W."/>
            <person name="Wilson R.K."/>
        </authorList>
    </citation>
    <scope>NUCLEOTIDE SEQUENCE</scope>
</reference>
<accession>A0A2K5UXR6</accession>
<dbReference type="InterPro" id="IPR035969">
    <property type="entry name" value="Rab-GAP_TBC_sf"/>
</dbReference>
<reference evidence="7" key="3">
    <citation type="submission" date="2025-09" db="UniProtKB">
        <authorList>
            <consortium name="Ensembl"/>
        </authorList>
    </citation>
    <scope>IDENTIFICATION</scope>
</reference>
<dbReference type="AlphaFoldDB" id="A0A2K5UXR6"/>
<dbReference type="Pfam" id="PF00566">
    <property type="entry name" value="RabGAP-TBC"/>
    <property type="match status" value="1"/>
</dbReference>
<dbReference type="GO" id="GO:0005886">
    <property type="term" value="C:plasma membrane"/>
    <property type="evidence" value="ECO:0007669"/>
    <property type="project" value="UniProtKB-SubCell"/>
</dbReference>
<dbReference type="GeneTree" id="ENSGT00940000162039"/>
<comment type="subcellular location">
    <subcellularLocation>
        <location evidence="1">Cell membrane</location>
    </subcellularLocation>
</comment>
<protein>
    <recommendedName>
        <fullName evidence="6">Rab-GAP TBC domain-containing protein</fullName>
    </recommendedName>
</protein>
<dbReference type="InterPro" id="IPR000195">
    <property type="entry name" value="Rab-GAP-TBC_dom"/>
</dbReference>
<dbReference type="PROSITE" id="PS50086">
    <property type="entry name" value="TBC_RABGAP"/>
    <property type="match status" value="1"/>
</dbReference>
<name>A0A2K5UXR6_MACFA</name>
<dbReference type="VEuPathDB" id="HostDB:ENSMFAG00000031748"/>
<evidence type="ECO:0000256" key="5">
    <source>
        <dbReference type="SAM" id="MobiDB-lite"/>
    </source>
</evidence>
<keyword evidence="8" id="KW-1185">Reference proteome</keyword>
<evidence type="ECO:0000256" key="4">
    <source>
        <dbReference type="ARBA" id="ARBA00023136"/>
    </source>
</evidence>
<dbReference type="PANTHER" id="PTHR47219">
    <property type="entry name" value="RAB GTPASE-ACTIVATING PROTEIN 1-LIKE"/>
    <property type="match status" value="1"/>
</dbReference>
<dbReference type="Ensembl" id="ENSMFAT00000067781.2">
    <property type="protein sequence ID" value="ENSMFAP00000017241.2"/>
    <property type="gene ID" value="ENSMFAG00000031748.2"/>
</dbReference>
<dbReference type="FunFam" id="1.10.472.80:FF:000058">
    <property type="entry name" value="Ubiquitin specific peptidase 6"/>
    <property type="match status" value="1"/>
</dbReference>
<dbReference type="Gene3D" id="1.10.8.270">
    <property type="entry name" value="putative rabgap domain of human tbc1 domain family member 14 like domains"/>
    <property type="match status" value="1"/>
</dbReference>
<dbReference type="SMART" id="SM00164">
    <property type="entry name" value="TBC"/>
    <property type="match status" value="1"/>
</dbReference>
<dbReference type="Gene3D" id="1.10.10.750">
    <property type="entry name" value="Ypt/Rab-GAP domain of gyp1p, domain 1"/>
    <property type="match status" value="1"/>
</dbReference>
<evidence type="ECO:0000256" key="3">
    <source>
        <dbReference type="ARBA" id="ARBA00022843"/>
    </source>
</evidence>
<feature type="domain" description="Rab-GAP TBC" evidence="6">
    <location>
        <begin position="100"/>
        <end position="292"/>
    </location>
</feature>
<evidence type="ECO:0000259" key="6">
    <source>
        <dbReference type="PROSITE" id="PS50086"/>
    </source>
</evidence>
<organism evidence="7 8">
    <name type="scientific">Macaca fascicularis</name>
    <name type="common">Crab-eating macaque</name>
    <name type="synonym">Cynomolgus monkey</name>
    <dbReference type="NCBI Taxonomy" id="9541"/>
    <lineage>
        <taxon>Eukaryota</taxon>
        <taxon>Metazoa</taxon>
        <taxon>Chordata</taxon>
        <taxon>Craniata</taxon>
        <taxon>Vertebrata</taxon>
        <taxon>Euteleostomi</taxon>
        <taxon>Mammalia</taxon>
        <taxon>Eutheria</taxon>
        <taxon>Euarchontoglires</taxon>
        <taxon>Primates</taxon>
        <taxon>Haplorrhini</taxon>
        <taxon>Catarrhini</taxon>
        <taxon>Cercopithecidae</taxon>
        <taxon>Cercopithecinae</taxon>
        <taxon>Macaca</taxon>
    </lineage>
</organism>
<dbReference type="Bgee" id="ENSMFAG00000031748">
    <property type="expression patterns" value="Expressed in multicellular organism"/>
</dbReference>
<keyword evidence="3" id="KW-0832">Ubl conjugation</keyword>
<dbReference type="STRING" id="9541.ENSMFAP00000017241"/>